<dbReference type="PROSITE" id="PS00678">
    <property type="entry name" value="WD_REPEATS_1"/>
    <property type="match status" value="2"/>
</dbReference>
<dbReference type="EMBL" id="JANTQA010000023">
    <property type="protein sequence ID" value="KAJ3444988.1"/>
    <property type="molecule type" value="Genomic_DNA"/>
</dbReference>
<feature type="repeat" description="WD" evidence="3">
    <location>
        <begin position="767"/>
        <end position="800"/>
    </location>
</feature>
<evidence type="ECO:0000256" key="3">
    <source>
        <dbReference type="PROSITE-ProRule" id="PRU00221"/>
    </source>
</evidence>
<evidence type="ECO:0000256" key="2">
    <source>
        <dbReference type="ARBA" id="ARBA00022737"/>
    </source>
</evidence>
<feature type="repeat" description="WD" evidence="3">
    <location>
        <begin position="700"/>
        <end position="741"/>
    </location>
</feature>
<feature type="compositionally biased region" description="Acidic residues" evidence="4">
    <location>
        <begin position="361"/>
        <end position="397"/>
    </location>
</feature>
<accession>A0AAV7ZTS3</accession>
<feature type="compositionally biased region" description="Basic residues" evidence="4">
    <location>
        <begin position="533"/>
        <end position="564"/>
    </location>
</feature>
<dbReference type="SUPFAM" id="SSF50978">
    <property type="entry name" value="WD40 repeat-like"/>
    <property type="match status" value="1"/>
</dbReference>
<feature type="compositionally biased region" description="Acidic residues" evidence="4">
    <location>
        <begin position="184"/>
        <end position="196"/>
    </location>
</feature>
<dbReference type="InterPro" id="IPR020472">
    <property type="entry name" value="WD40_PAC1"/>
</dbReference>
<evidence type="ECO:0000256" key="1">
    <source>
        <dbReference type="ARBA" id="ARBA00022574"/>
    </source>
</evidence>
<feature type="compositionally biased region" description="Basic and acidic residues" evidence="4">
    <location>
        <begin position="197"/>
        <end position="209"/>
    </location>
</feature>
<feature type="compositionally biased region" description="Basic residues" evidence="4">
    <location>
        <begin position="632"/>
        <end position="657"/>
    </location>
</feature>
<dbReference type="InterPro" id="IPR015943">
    <property type="entry name" value="WD40/YVTN_repeat-like_dom_sf"/>
</dbReference>
<gene>
    <name evidence="5" type="ORF">M0812_10851</name>
</gene>
<organism evidence="5 6">
    <name type="scientific">Anaeramoeba flamelloides</name>
    <dbReference type="NCBI Taxonomy" id="1746091"/>
    <lineage>
        <taxon>Eukaryota</taxon>
        <taxon>Metamonada</taxon>
        <taxon>Anaeramoebidae</taxon>
        <taxon>Anaeramoeba</taxon>
    </lineage>
</organism>
<feature type="compositionally biased region" description="Acidic residues" evidence="4">
    <location>
        <begin position="253"/>
        <end position="300"/>
    </location>
</feature>
<evidence type="ECO:0000256" key="4">
    <source>
        <dbReference type="SAM" id="MobiDB-lite"/>
    </source>
</evidence>
<dbReference type="PROSITE" id="PS50294">
    <property type="entry name" value="WD_REPEATS_REGION"/>
    <property type="match status" value="4"/>
</dbReference>
<dbReference type="InterPro" id="IPR001680">
    <property type="entry name" value="WD40_rpt"/>
</dbReference>
<feature type="compositionally biased region" description="Basic and acidic residues" evidence="4">
    <location>
        <begin position="398"/>
        <end position="414"/>
    </location>
</feature>
<dbReference type="AlphaFoldDB" id="A0AAV7ZTS3"/>
<name>A0AAV7ZTS3_9EUKA</name>
<sequence>MINTTDTSVRDLLISVQKQFTNFDNQRRMWNSKRRHLMLQIENHEKTIEEKTISKSNLITKIKMLEWALEQKKKKENSETNQKPKILVLPKLEMNHIPRKRTVLQMCLSQLKINKVESANPLETKNFYDFKEIKMEELDESESETTESEIEEEEGEMGSDEMSDQEQSDLENEEDKEFGNVNENENENDSDLDLENELLRDSKNQEKKPINKNILEIENESKRKDSEDLNSLFESFELNEKQTQEAHGKNEEDKEGNEDVNDEDLDLDNFLNEEDQDQDQDKDNDDLDLDNFLNEDEDEDKEKKNGDEDENENEKELFASSLLGSDSDDLLNDLQDDKDDLDNKEENEDNKNELELFNFINDDEDEDGDKDGSEEEDVGDVDLDLDNFLNNDEEDEDKEKKKEKEGNEKEKELLESSLLGSEFDDLLDSNSDENEEVLNKKNDGDKNNNTQEEELDLNHLGADFFEGGENGGETEKNDNDMLDLLLDDEENKNEGNNNNKNNNDQESKQNLLDQLLFSGSDEEKNTEEEKSSSKHKKKSKSKSKSKSHKSKSKSKSKSKRHKSKDNKQFEDLDEEELKLMEQKFGNKLTGLKYKGKFGGFSRINAKKFKSQMNQFDLNNLEQLEEENEKSSKSSRSKHSKKDKHKKKHKNKKSKSKQKNSSEFALQEQLLKINLDDKTNNSQESSKGTVNKRNWNRKAIFRGHFDSVQSIDWHDTAEWLISGSYDSTIKLWSMNKRLPSSSKKKRRHKKKSRSKRKEQGDIVPICTFRGHKGPVFKVCFDSPSNLCFSAGSDTMIRSWDVPSWKSKDPLYNSYGAAVHHQFGRYEGHKDAVWDLAVDSNKGKLISASSDATIKIWNIEANGEPSLQDYLFPNLQSIENYVPTSICFLENDKTKLLAAYNAPVFCIFDLETSQIISTFKSFKKGVNNDLIKGQNCLIDLDNVPKVDPNNQINSIKCHPTDSVVILGCESNLVNSFDIRNGDCRYSLFAHRGSVSSVDFDNSGKIFGSVSHDATLGIWDYETGNCIQVESVSRKKYDEGINSIKFHKSSNLMAVGPADAQIRIFC</sequence>
<keyword evidence="2" id="KW-0677">Repeat</keyword>
<feature type="compositionally biased region" description="Acidic residues" evidence="4">
    <location>
        <begin position="326"/>
        <end position="348"/>
    </location>
</feature>
<dbReference type="PANTHER" id="PTHR15653:SF0">
    <property type="entry name" value="CONNECTOR OF KINASE TO AP-1, ISOFORM E"/>
    <property type="match status" value="1"/>
</dbReference>
<proteinExistence type="predicted"/>
<reference evidence="5" key="1">
    <citation type="submission" date="2022-08" db="EMBL/GenBank/DDBJ databases">
        <title>Novel sulphate-reducing endosymbionts in the free-living metamonad Anaeramoeba.</title>
        <authorList>
            <person name="Jerlstrom-Hultqvist J."/>
            <person name="Cepicka I."/>
            <person name="Gallot-Lavallee L."/>
            <person name="Salas-Leiva D."/>
            <person name="Curtis B.A."/>
            <person name="Zahonova K."/>
            <person name="Pipaliya S."/>
            <person name="Dacks J."/>
            <person name="Roger A.J."/>
        </authorList>
    </citation>
    <scope>NUCLEOTIDE SEQUENCE</scope>
    <source>
        <strain evidence="5">Busselton2</strain>
    </source>
</reference>
<feature type="region of interest" description="Disordered" evidence="4">
    <location>
        <begin position="736"/>
        <end position="758"/>
    </location>
</feature>
<dbReference type="InterPro" id="IPR019775">
    <property type="entry name" value="WD40_repeat_CS"/>
</dbReference>
<dbReference type="InterPro" id="IPR036322">
    <property type="entry name" value="WD40_repeat_dom_sf"/>
</dbReference>
<dbReference type="SMART" id="SM00320">
    <property type="entry name" value="WD40"/>
    <property type="match status" value="6"/>
</dbReference>
<feature type="region of interest" description="Disordered" evidence="4">
    <location>
        <begin position="135"/>
        <end position="574"/>
    </location>
</feature>
<feature type="repeat" description="WD" evidence="3">
    <location>
        <begin position="985"/>
        <end position="1026"/>
    </location>
</feature>
<dbReference type="Pfam" id="PF00400">
    <property type="entry name" value="WD40"/>
    <property type="match status" value="4"/>
</dbReference>
<feature type="repeat" description="WD" evidence="3">
    <location>
        <begin position="824"/>
        <end position="858"/>
    </location>
</feature>
<comment type="caution">
    <text evidence="5">The sequence shown here is derived from an EMBL/GenBank/DDBJ whole genome shotgun (WGS) entry which is preliminary data.</text>
</comment>
<feature type="compositionally biased region" description="Low complexity" evidence="4">
    <location>
        <begin position="494"/>
        <end position="504"/>
    </location>
</feature>
<feature type="compositionally biased region" description="Basic and acidic residues" evidence="4">
    <location>
        <begin position="437"/>
        <end position="446"/>
    </location>
</feature>
<feature type="compositionally biased region" description="Basic and acidic residues" evidence="4">
    <location>
        <begin position="238"/>
        <end position="252"/>
    </location>
</feature>
<dbReference type="Proteomes" id="UP001146793">
    <property type="component" value="Unassembled WGS sequence"/>
</dbReference>
<dbReference type="PANTHER" id="PTHR15653">
    <property type="entry name" value="STRIATIN"/>
    <property type="match status" value="1"/>
</dbReference>
<feature type="compositionally biased region" description="Acidic residues" evidence="4">
    <location>
        <begin position="422"/>
        <end position="436"/>
    </location>
</feature>
<keyword evidence="1 3" id="KW-0853">WD repeat</keyword>
<protein>
    <submittedName>
        <fullName evidence="5">Striatin</fullName>
    </submittedName>
</protein>
<evidence type="ECO:0000313" key="6">
    <source>
        <dbReference type="Proteomes" id="UP001146793"/>
    </source>
</evidence>
<feature type="compositionally biased region" description="Basic residues" evidence="4">
    <location>
        <begin position="741"/>
        <end position="755"/>
    </location>
</feature>
<dbReference type="PRINTS" id="PR00320">
    <property type="entry name" value="GPROTEINBRPT"/>
</dbReference>
<feature type="region of interest" description="Disordered" evidence="4">
    <location>
        <begin position="623"/>
        <end position="662"/>
    </location>
</feature>
<feature type="compositionally biased region" description="Basic and acidic residues" evidence="4">
    <location>
        <begin position="521"/>
        <end position="532"/>
    </location>
</feature>
<dbReference type="PROSITE" id="PS50082">
    <property type="entry name" value="WD_REPEATS_2"/>
    <property type="match status" value="4"/>
</dbReference>
<dbReference type="InterPro" id="IPR051488">
    <property type="entry name" value="WD_repeat_striatin"/>
</dbReference>
<dbReference type="Gene3D" id="2.130.10.10">
    <property type="entry name" value="YVTN repeat-like/Quinoprotein amine dehydrogenase"/>
    <property type="match status" value="2"/>
</dbReference>
<dbReference type="CDD" id="cd00200">
    <property type="entry name" value="WD40"/>
    <property type="match status" value="1"/>
</dbReference>
<feature type="compositionally biased region" description="Acidic residues" evidence="4">
    <location>
        <begin position="137"/>
        <end position="176"/>
    </location>
</feature>
<evidence type="ECO:0000313" key="5">
    <source>
        <dbReference type="EMBL" id="KAJ3444988.1"/>
    </source>
</evidence>